<dbReference type="Proteomes" id="UP001174136">
    <property type="component" value="Unassembled WGS sequence"/>
</dbReference>
<dbReference type="EMBL" id="JAOPHQ010002571">
    <property type="protein sequence ID" value="KAK0146492.1"/>
    <property type="molecule type" value="Genomic_DNA"/>
</dbReference>
<evidence type="ECO:0008006" key="3">
    <source>
        <dbReference type="Google" id="ProtNLM"/>
    </source>
</evidence>
<accession>A0AA47MUW1</accession>
<protein>
    <recommendedName>
        <fullName evidence="3">Tesmin/TSO1-like CXC domain-containing protein</fullName>
    </recommendedName>
</protein>
<reference evidence="1" key="1">
    <citation type="journal article" date="2023" name="Front. Mar. Sci.">
        <title>A new Merluccius polli reference genome to investigate the effects of global change in West African waters.</title>
        <authorList>
            <person name="Mateo J.L."/>
            <person name="Blanco-Fernandez C."/>
            <person name="Garcia-Vazquez E."/>
            <person name="Machado-Schiaffino G."/>
        </authorList>
    </citation>
    <scope>NUCLEOTIDE SEQUENCE</scope>
    <source>
        <strain evidence="1">C29</strain>
        <tissue evidence="1">Fin</tissue>
    </source>
</reference>
<name>A0AA47MUW1_MERPO</name>
<organism evidence="1 2">
    <name type="scientific">Merluccius polli</name>
    <name type="common">Benguela hake</name>
    <name type="synonym">Merluccius cadenati</name>
    <dbReference type="NCBI Taxonomy" id="89951"/>
    <lineage>
        <taxon>Eukaryota</taxon>
        <taxon>Metazoa</taxon>
        <taxon>Chordata</taxon>
        <taxon>Craniata</taxon>
        <taxon>Vertebrata</taxon>
        <taxon>Euteleostomi</taxon>
        <taxon>Actinopterygii</taxon>
        <taxon>Neopterygii</taxon>
        <taxon>Teleostei</taxon>
        <taxon>Neoteleostei</taxon>
        <taxon>Acanthomorphata</taxon>
        <taxon>Zeiogadaria</taxon>
        <taxon>Gadariae</taxon>
        <taxon>Gadiformes</taxon>
        <taxon>Gadoidei</taxon>
        <taxon>Merlucciidae</taxon>
        <taxon>Merluccius</taxon>
    </lineage>
</organism>
<gene>
    <name evidence="1" type="ORF">N1851_014183</name>
</gene>
<sequence length="978" mass="109098">MQHPSLDGEEAGTKQIVLCDDEVERSKTIVHLPEYYTEIPPVACNFKVLEVPETSVRSLTRGGIRQHIEAEHQWLANARKSAENKTAAAGALDVSWAAFHASRQTHVSRAMSPIALLPLFHESAHSVAMIKHSLDVIGKAVEHLNPGQTPVVTFDQPLYALAKQIQFKWPDIYGEGKLVVMFGGLHIEMAALKMLGSWLQGSGWVEALVEADIASSGTADSFLKAAHVTRSRRAHQITAAALNILQHRAHDKYCQTQRDGVPLHFEAWCQQRADNIPQFQYWSIVLELELLMLVFVHSLREASFSMYLDALTELAKWFHAMDHTHYARWIPVHLRDMAELPRKHPNIAQEFHAGNFTVQKSMRVFSSIAIDQAHEQMNACIKGDGGAVGLTDNPSALLRWMVAGPEVARLIQEFEFSVLEDFGNPFEEESKDLIVLHSKEIPGPSAVERVRNVKQTGEHQFEMYSMECLIERTKPVDNPITRNKVTVFGNATVRKLSKSKQQLVTMKQDMQLFSRLYIACQSRDGNLDEFFRHENQACPPALSDGCGGLYQGVKSDLLSCLEDVHSSYSDNSKVTCVIIDGAVTVQMLKPSAVKTFNEYAHDVFIPYLSRKHTSVTRLDLVWDRYLSESLKATTRAKRGKGVQRRVVGSAAIPQNWQNFLRVDSNKTELFTFLSQALLKWFDCVREDKQLVITDDVGVLSSPSLPDLSSISPCTHEEADTRMLLHVAHAVQNGHQKIIIQTVDTDVVVLAVAAVQGLNPDVELWLAFGTGKSFRYIAAHGISAALGPEKARALPLFHALTGCDTVSSFAGHGKKTAWAVWAVFPELTNALLQLSCAPHDIPQEVMITIARFVILLYDRTSTSTEIDQARKKLFTKRHNVQSIPPTQAALQEHVKRAVYQGGYVWGQMLVSTPELPSPCNWGWSKAEGHYEPFWTCLLDAGQSSFELVSCRCKKGCVKQCKCKKAALDCTALCFCEGNC</sequence>
<evidence type="ECO:0000313" key="2">
    <source>
        <dbReference type="Proteomes" id="UP001174136"/>
    </source>
</evidence>
<proteinExistence type="predicted"/>
<evidence type="ECO:0000313" key="1">
    <source>
        <dbReference type="EMBL" id="KAK0146492.1"/>
    </source>
</evidence>
<dbReference type="PANTHER" id="PTHR47018:SF1">
    <property type="entry name" value="TESMIN_TSO1-LIKE CXC DOMAIN-CONTAINING PROTEIN"/>
    <property type="match status" value="1"/>
</dbReference>
<dbReference type="AlphaFoldDB" id="A0AA47MUW1"/>
<dbReference type="PANTHER" id="PTHR47018">
    <property type="entry name" value="CXC DOMAIN-CONTAINING PROTEIN-RELATED"/>
    <property type="match status" value="1"/>
</dbReference>
<keyword evidence="2" id="KW-1185">Reference proteome</keyword>
<comment type="caution">
    <text evidence="1">The sequence shown here is derived from an EMBL/GenBank/DDBJ whole genome shotgun (WGS) entry which is preliminary data.</text>
</comment>